<accession>A0A1H1ZZK8</accession>
<dbReference type="Proteomes" id="UP000893823">
    <property type="component" value="Unassembled WGS sequence"/>
</dbReference>
<dbReference type="InterPro" id="IPR029056">
    <property type="entry name" value="Ribokinase-like"/>
</dbReference>
<proteinExistence type="inferred from homology"/>
<keyword evidence="3 7" id="KW-0418">Kinase</keyword>
<dbReference type="Pfam" id="PF00294">
    <property type="entry name" value="PfkB"/>
    <property type="match status" value="2"/>
</dbReference>
<dbReference type="EMBL" id="SODL02000002">
    <property type="protein sequence ID" value="MCP2367352.1"/>
    <property type="molecule type" value="Genomic_DNA"/>
</dbReference>
<evidence type="ECO:0000259" key="5">
    <source>
        <dbReference type="Pfam" id="PF00294"/>
    </source>
</evidence>
<evidence type="ECO:0000313" key="7">
    <source>
        <dbReference type="EMBL" id="SDT39039.1"/>
    </source>
</evidence>
<evidence type="ECO:0000313" key="9">
    <source>
        <dbReference type="Proteomes" id="UP000893823"/>
    </source>
</evidence>
<dbReference type="AlphaFoldDB" id="A0A1H1ZZK8"/>
<dbReference type="InterPro" id="IPR052700">
    <property type="entry name" value="Carb_kinase_PfkB-like"/>
</dbReference>
<dbReference type="RefSeq" id="WP_092675124.1">
    <property type="nucleotide sequence ID" value="NZ_BMDN01000002.1"/>
</dbReference>
<feature type="region of interest" description="Disordered" evidence="4">
    <location>
        <begin position="273"/>
        <end position="296"/>
    </location>
</feature>
<feature type="domain" description="Carbohydrate kinase PfkB" evidence="5">
    <location>
        <begin position="186"/>
        <end position="272"/>
    </location>
</feature>
<evidence type="ECO:0000313" key="8">
    <source>
        <dbReference type="Proteomes" id="UP000199482"/>
    </source>
</evidence>
<feature type="compositionally biased region" description="Basic and acidic residues" evidence="4">
    <location>
        <begin position="273"/>
        <end position="283"/>
    </location>
</feature>
<protein>
    <submittedName>
        <fullName evidence="7">Fructoselysine 6-kinase</fullName>
        <ecNumber evidence="6">2.7.1.-</ecNumber>
    </submittedName>
</protein>
<evidence type="ECO:0000256" key="2">
    <source>
        <dbReference type="ARBA" id="ARBA00022679"/>
    </source>
</evidence>
<evidence type="ECO:0000256" key="3">
    <source>
        <dbReference type="ARBA" id="ARBA00022777"/>
    </source>
</evidence>
<keyword evidence="9" id="KW-1185">Reference proteome</keyword>
<evidence type="ECO:0000256" key="4">
    <source>
        <dbReference type="SAM" id="MobiDB-lite"/>
    </source>
</evidence>
<dbReference type="PANTHER" id="PTHR43320">
    <property type="entry name" value="SUGAR KINASE"/>
    <property type="match status" value="1"/>
</dbReference>
<evidence type="ECO:0000313" key="6">
    <source>
        <dbReference type="EMBL" id="MCP2367352.1"/>
    </source>
</evidence>
<organism evidence="7 8">
    <name type="scientific">Agromyces flavus</name>
    <dbReference type="NCBI Taxonomy" id="589382"/>
    <lineage>
        <taxon>Bacteria</taxon>
        <taxon>Bacillati</taxon>
        <taxon>Actinomycetota</taxon>
        <taxon>Actinomycetes</taxon>
        <taxon>Micrococcales</taxon>
        <taxon>Microbacteriaceae</taxon>
        <taxon>Agromyces</taxon>
    </lineage>
</organism>
<reference evidence="6" key="3">
    <citation type="submission" date="2022-06" db="EMBL/GenBank/DDBJ databases">
        <title>Genomic Encyclopedia of Type Strains, Phase III (KMG-III): the genomes of soil and plant-associated and newly described type strains.</title>
        <authorList>
            <person name="Whitman W."/>
        </authorList>
    </citation>
    <scope>NUCLEOTIDE SEQUENCE</scope>
    <source>
        <strain evidence="6">CPCC 202695</strain>
    </source>
</reference>
<dbReference type="EC" id="2.7.1.-" evidence="6"/>
<reference evidence="7" key="1">
    <citation type="submission" date="2016-10" db="EMBL/GenBank/DDBJ databases">
        <authorList>
            <person name="de Groot N.N."/>
        </authorList>
    </citation>
    <scope>NUCLEOTIDE SEQUENCE [LARGE SCALE GENOMIC DNA]</scope>
    <source>
        <strain evidence="7">CPCC 202695</strain>
    </source>
</reference>
<comment type="similarity">
    <text evidence="1">Belongs to the carbohydrate kinase PfkB family.</text>
</comment>
<feature type="domain" description="Carbohydrate kinase PfkB" evidence="5">
    <location>
        <begin position="34"/>
        <end position="112"/>
    </location>
</feature>
<gene>
    <name evidence="6" type="ORF">BCL57_001506</name>
    <name evidence="7" type="ORF">SAMN04489721_3430</name>
</gene>
<dbReference type="GO" id="GO:0016301">
    <property type="term" value="F:kinase activity"/>
    <property type="evidence" value="ECO:0007669"/>
    <property type="project" value="UniProtKB-KW"/>
</dbReference>
<dbReference type="InterPro" id="IPR011611">
    <property type="entry name" value="PfkB_dom"/>
</dbReference>
<dbReference type="PANTHER" id="PTHR43320:SF2">
    <property type="entry name" value="2-DEHYDRO-3-DEOXYGLUCONOKINASE_2-DEHYDRO-3-DEOXYGALACTONOKINASE"/>
    <property type="match status" value="1"/>
</dbReference>
<name>A0A1H1ZZK8_9MICO</name>
<sequence>MSAAGGSGSGVDRAPVIAAVGDNTIDRYVGDESVHFAGGNAFNVAAQIATHGGSAAYFGAVGRDAHARTITSALRRAGVDDVGLVTMPGPTAITTIRVDGGERSFESEEFGVTADYFPSDSHVALLSRSRWVHVGMLPDADELRYRLARLRAGRDGAGPVISQDCAVSTGFADLDVAFGSVGEDGDARAWSDEALAGGARFAIVTRGAAGGLATDGSSWFEWDAVPADVVDTTGAGDAFIAGYLSARLDGCAQRSALGRGALWAAEACGHRGGWRDAGGDRSAPRRVSVAPPSLGG</sequence>
<reference evidence="8" key="2">
    <citation type="submission" date="2016-10" db="EMBL/GenBank/DDBJ databases">
        <authorList>
            <person name="Varghese N."/>
            <person name="Submissions S."/>
        </authorList>
    </citation>
    <scope>NUCLEOTIDE SEQUENCE [LARGE SCALE GENOMIC DNA]</scope>
    <source>
        <strain evidence="8">CPCC 202695</strain>
    </source>
</reference>
<dbReference type="Proteomes" id="UP000199482">
    <property type="component" value="Chromosome I"/>
</dbReference>
<dbReference type="OrthoDB" id="9808601at2"/>
<dbReference type="SUPFAM" id="SSF53613">
    <property type="entry name" value="Ribokinase-like"/>
    <property type="match status" value="1"/>
</dbReference>
<dbReference type="PROSITE" id="PS00583">
    <property type="entry name" value="PFKB_KINASES_1"/>
    <property type="match status" value="1"/>
</dbReference>
<dbReference type="InterPro" id="IPR002173">
    <property type="entry name" value="Carboh/pur_kinase_PfkB_CS"/>
</dbReference>
<evidence type="ECO:0000256" key="1">
    <source>
        <dbReference type="ARBA" id="ARBA00010688"/>
    </source>
</evidence>
<keyword evidence="2 6" id="KW-0808">Transferase</keyword>
<dbReference type="STRING" id="589382.SAMN04489721_3430"/>
<dbReference type="PROSITE" id="PS00584">
    <property type="entry name" value="PFKB_KINASES_2"/>
    <property type="match status" value="1"/>
</dbReference>
<dbReference type="EMBL" id="LT629755">
    <property type="protein sequence ID" value="SDT39039.1"/>
    <property type="molecule type" value="Genomic_DNA"/>
</dbReference>
<dbReference type="Gene3D" id="3.40.1190.20">
    <property type="match status" value="1"/>
</dbReference>